<dbReference type="Pfam" id="PF00704">
    <property type="entry name" value="Glyco_hydro_18"/>
    <property type="match status" value="1"/>
</dbReference>
<evidence type="ECO:0000256" key="9">
    <source>
        <dbReference type="RuleBase" id="RU000489"/>
    </source>
</evidence>
<protein>
    <recommendedName>
        <fullName evidence="3">chitinase</fullName>
        <ecNumber evidence="3">3.2.1.14</ecNumber>
    </recommendedName>
</protein>
<dbReference type="InterPro" id="IPR036116">
    <property type="entry name" value="FN3_sf"/>
</dbReference>
<keyword evidence="6" id="KW-0119">Carbohydrate metabolism</keyword>
<dbReference type="Gene3D" id="3.20.20.80">
    <property type="entry name" value="Glycosidases"/>
    <property type="match status" value="1"/>
</dbReference>
<evidence type="ECO:0000313" key="12">
    <source>
        <dbReference type="EMBL" id="MED5019442.1"/>
    </source>
</evidence>
<dbReference type="CDD" id="cd06548">
    <property type="entry name" value="GH18_chitinase"/>
    <property type="match status" value="1"/>
</dbReference>
<dbReference type="GO" id="GO:0016787">
    <property type="term" value="F:hydrolase activity"/>
    <property type="evidence" value="ECO:0007669"/>
    <property type="project" value="UniProtKB-KW"/>
</dbReference>
<dbReference type="EC" id="3.2.1.14" evidence="3"/>
<dbReference type="SUPFAM" id="SSF49265">
    <property type="entry name" value="Fibronectin type III"/>
    <property type="match status" value="1"/>
</dbReference>
<dbReference type="Gene3D" id="2.10.10.20">
    <property type="entry name" value="Carbohydrate-binding module superfamily 5/12"/>
    <property type="match status" value="1"/>
</dbReference>
<dbReference type="SUPFAM" id="SSF54556">
    <property type="entry name" value="Chitinase insertion domain"/>
    <property type="match status" value="1"/>
</dbReference>
<dbReference type="InterPro" id="IPR001579">
    <property type="entry name" value="Glyco_hydro_18_chit_AS"/>
</dbReference>
<sequence length="719" mass="76959">MRKGHWGKGMLAVFIGLLLVLNGWSSGRAAAQQADAANPSYKVVGYFTDWGIYDANFQVEHVDPSKLTHLNYAFADLCWNGKHGNPSNDPGNPNKTTWNCKDAGVPTQTGSVPNGAIVLGDPWADVNNSDGVPLEWEDCEKGKCGNFYKLKVLKQNNPNLKTLLSVGGWTWSNHFSDVAADPAARTNFANSAVKVIRTYGFDGIDIDWEYPVSDGLPDNSRRPEDKHNFTLLLQETRDKLTAAGAQDGRSYLLTIAGRANPSYAQTTELGAISQILDWINIMTYDFHGDWETTTNHNANLYPDPNDPDPINKFSADSAISAYMNAGVPASKIVMGVPFYGRGWKNCAPGPNGDGLYQACTPDFNGNYIPNGTWDNYESGPTGMFDYGDLAAGYVNKNGFTRYWSQTAQVPYLYNPTSKIFISYEDPQSVTSKTTYIKTRSLGGAMIWDVSEDCRTSPKFTCSGTKLLDQLASDLQITSSPTDSTAPTTPANLNSPSQTAVTISLKWDDSQDNVGVAGYQIFNGSTLIGTSPVPSYTVTGLTPSTSYTFKIKAVDAAGNLSAFSNALTVATLAANDSQAPTAPSNLTVTGHTDKTVTLQWSPSTDNVAVTGYDIYQGNTLAGSVSGTATGYTVTGLAPQTAYSFTVKAKDAAGNISAASSAVTVTTDASGPVTPSAWAPNTAYAVGAEVTYGGVIYRCQLAHTSLPGWEPPNVPALWVKK</sequence>
<dbReference type="Gene3D" id="3.10.50.10">
    <property type="match status" value="1"/>
</dbReference>
<evidence type="ECO:0000256" key="6">
    <source>
        <dbReference type="ARBA" id="ARBA00023277"/>
    </source>
</evidence>
<evidence type="ECO:0000259" key="11">
    <source>
        <dbReference type="PROSITE" id="PS51910"/>
    </source>
</evidence>
<gene>
    <name evidence="12" type="ORF">P9847_19245</name>
</gene>
<dbReference type="SMART" id="SM00636">
    <property type="entry name" value="Glyco_18"/>
    <property type="match status" value="1"/>
</dbReference>
<dbReference type="CDD" id="cd12214">
    <property type="entry name" value="ChiA1_BD"/>
    <property type="match status" value="1"/>
</dbReference>
<evidence type="ECO:0000256" key="5">
    <source>
        <dbReference type="ARBA" id="ARBA00023024"/>
    </source>
</evidence>
<organism evidence="12 13">
    <name type="scientific">Paenibacillus chibensis</name>
    <dbReference type="NCBI Taxonomy" id="59846"/>
    <lineage>
        <taxon>Bacteria</taxon>
        <taxon>Bacillati</taxon>
        <taxon>Bacillota</taxon>
        <taxon>Bacilli</taxon>
        <taxon>Bacillales</taxon>
        <taxon>Paenibacillaceae</taxon>
        <taxon>Paenibacillus</taxon>
    </lineage>
</organism>
<name>A0ABU6PX30_9BACL</name>
<evidence type="ECO:0000256" key="2">
    <source>
        <dbReference type="ARBA" id="ARBA00009121"/>
    </source>
</evidence>
<dbReference type="InterPro" id="IPR050314">
    <property type="entry name" value="Glycosyl_Hydrlase_18"/>
</dbReference>
<dbReference type="SMART" id="SM00495">
    <property type="entry name" value="ChtBD3"/>
    <property type="match status" value="1"/>
</dbReference>
<dbReference type="PANTHER" id="PTHR11177:SF317">
    <property type="entry name" value="CHITINASE 12-RELATED"/>
    <property type="match status" value="1"/>
</dbReference>
<evidence type="ECO:0000256" key="3">
    <source>
        <dbReference type="ARBA" id="ARBA00012729"/>
    </source>
</evidence>
<proteinExistence type="inferred from homology"/>
<accession>A0ABU6PX30</accession>
<keyword evidence="8" id="KW-0624">Polysaccharide degradation</keyword>
<evidence type="ECO:0000256" key="1">
    <source>
        <dbReference type="ARBA" id="ARBA00000822"/>
    </source>
</evidence>
<keyword evidence="4 9" id="KW-0378">Hydrolase</keyword>
<keyword evidence="5" id="KW-0146">Chitin degradation</keyword>
<dbReference type="InterPro" id="IPR029070">
    <property type="entry name" value="Chitinase_insertion_sf"/>
</dbReference>
<dbReference type="InterPro" id="IPR013783">
    <property type="entry name" value="Ig-like_fold"/>
</dbReference>
<evidence type="ECO:0000256" key="8">
    <source>
        <dbReference type="ARBA" id="ARBA00023326"/>
    </source>
</evidence>
<feature type="domain" description="GH18" evidence="11">
    <location>
        <begin position="41"/>
        <end position="477"/>
    </location>
</feature>
<dbReference type="PROSITE" id="PS01095">
    <property type="entry name" value="GH18_1"/>
    <property type="match status" value="1"/>
</dbReference>
<dbReference type="Pfam" id="PF00041">
    <property type="entry name" value="fn3"/>
    <property type="match status" value="2"/>
</dbReference>
<dbReference type="Gene3D" id="2.60.40.10">
    <property type="entry name" value="Immunoglobulins"/>
    <property type="match status" value="2"/>
</dbReference>
<keyword evidence="7 9" id="KW-0326">Glycosidase</keyword>
<dbReference type="InterPro" id="IPR001223">
    <property type="entry name" value="Glyco_hydro18_cat"/>
</dbReference>
<evidence type="ECO:0000259" key="10">
    <source>
        <dbReference type="PROSITE" id="PS50853"/>
    </source>
</evidence>
<dbReference type="InterPro" id="IPR036573">
    <property type="entry name" value="CBM_sf_5/12"/>
</dbReference>
<dbReference type="InterPro" id="IPR003961">
    <property type="entry name" value="FN3_dom"/>
</dbReference>
<comment type="similarity">
    <text evidence="2">Belongs to the glycosyl hydrolase 18 family. Chitinase class II subfamily.</text>
</comment>
<dbReference type="EMBL" id="JARTLD010000048">
    <property type="protein sequence ID" value="MED5019442.1"/>
    <property type="molecule type" value="Genomic_DNA"/>
</dbReference>
<dbReference type="Proteomes" id="UP001343257">
    <property type="component" value="Unassembled WGS sequence"/>
</dbReference>
<dbReference type="InterPro" id="IPR003610">
    <property type="entry name" value="CBM5/12"/>
</dbReference>
<dbReference type="RefSeq" id="WP_328280426.1">
    <property type="nucleotide sequence ID" value="NZ_JARTLD010000048.1"/>
</dbReference>
<comment type="caution">
    <text evidence="12">The sequence shown here is derived from an EMBL/GenBank/DDBJ whole genome shotgun (WGS) entry which is preliminary data.</text>
</comment>
<dbReference type="SUPFAM" id="SSF51055">
    <property type="entry name" value="Carbohydrate binding domain"/>
    <property type="match status" value="1"/>
</dbReference>
<feature type="domain" description="Fibronectin type-III" evidence="10">
    <location>
        <begin position="488"/>
        <end position="573"/>
    </location>
</feature>
<keyword evidence="13" id="KW-1185">Reference proteome</keyword>
<dbReference type="PROSITE" id="PS51910">
    <property type="entry name" value="GH18_2"/>
    <property type="match status" value="1"/>
</dbReference>
<dbReference type="InterPro" id="IPR017853">
    <property type="entry name" value="GH"/>
</dbReference>
<dbReference type="PANTHER" id="PTHR11177">
    <property type="entry name" value="CHITINASE"/>
    <property type="match status" value="1"/>
</dbReference>
<feature type="domain" description="Fibronectin type-III" evidence="10">
    <location>
        <begin position="581"/>
        <end position="668"/>
    </location>
</feature>
<evidence type="ECO:0000256" key="7">
    <source>
        <dbReference type="ARBA" id="ARBA00023295"/>
    </source>
</evidence>
<comment type="catalytic activity">
    <reaction evidence="1">
        <text>Random endo-hydrolysis of N-acetyl-beta-D-glucosaminide (1-&gt;4)-beta-linkages in chitin and chitodextrins.</text>
        <dbReference type="EC" id="3.2.1.14"/>
    </reaction>
</comment>
<dbReference type="InterPro" id="IPR011583">
    <property type="entry name" value="Chitinase_II/V-like_cat"/>
</dbReference>
<reference evidence="12 13" key="1">
    <citation type="submission" date="2023-03" db="EMBL/GenBank/DDBJ databases">
        <title>Bacillus Genome Sequencing.</title>
        <authorList>
            <person name="Dunlap C."/>
        </authorList>
    </citation>
    <scope>NUCLEOTIDE SEQUENCE [LARGE SCALE GENOMIC DNA]</scope>
    <source>
        <strain evidence="12 13">NRS-52</strain>
    </source>
</reference>
<dbReference type="PROSITE" id="PS50853">
    <property type="entry name" value="FN3"/>
    <property type="match status" value="2"/>
</dbReference>
<dbReference type="SUPFAM" id="SSF51445">
    <property type="entry name" value="(Trans)glycosidases"/>
    <property type="match status" value="1"/>
</dbReference>
<dbReference type="CDD" id="cd00063">
    <property type="entry name" value="FN3"/>
    <property type="match status" value="2"/>
</dbReference>
<evidence type="ECO:0000313" key="13">
    <source>
        <dbReference type="Proteomes" id="UP001343257"/>
    </source>
</evidence>
<dbReference type="Pfam" id="PF02839">
    <property type="entry name" value="CBM_5_12"/>
    <property type="match status" value="1"/>
</dbReference>
<dbReference type="SMART" id="SM00060">
    <property type="entry name" value="FN3"/>
    <property type="match status" value="2"/>
</dbReference>
<evidence type="ECO:0000256" key="4">
    <source>
        <dbReference type="ARBA" id="ARBA00022801"/>
    </source>
</evidence>